<evidence type="ECO:0000313" key="3">
    <source>
        <dbReference type="EMBL" id="GAX78372.1"/>
    </source>
</evidence>
<keyword evidence="4" id="KW-1185">Reference proteome</keyword>
<dbReference type="InterPro" id="IPR051667">
    <property type="entry name" value="Archaeal_ATPase_domain"/>
</dbReference>
<feature type="domain" description="ATPase" evidence="2">
    <location>
        <begin position="23"/>
        <end position="304"/>
    </location>
</feature>
<organism evidence="3 4">
    <name type="scientific">Chlamydomonas eustigma</name>
    <dbReference type="NCBI Taxonomy" id="1157962"/>
    <lineage>
        <taxon>Eukaryota</taxon>
        <taxon>Viridiplantae</taxon>
        <taxon>Chlorophyta</taxon>
        <taxon>core chlorophytes</taxon>
        <taxon>Chlorophyceae</taxon>
        <taxon>CS clade</taxon>
        <taxon>Chlamydomonadales</taxon>
        <taxon>Chlamydomonadaceae</taxon>
        <taxon>Chlamydomonas</taxon>
    </lineage>
</organism>
<proteinExistence type="predicted"/>
<feature type="compositionally biased region" description="Basic and acidic residues" evidence="1">
    <location>
        <begin position="472"/>
        <end position="488"/>
    </location>
</feature>
<dbReference type="AlphaFoldDB" id="A0A250X653"/>
<dbReference type="SUPFAM" id="SSF52540">
    <property type="entry name" value="P-loop containing nucleoside triphosphate hydrolases"/>
    <property type="match status" value="1"/>
</dbReference>
<dbReference type="InterPro" id="IPR027417">
    <property type="entry name" value="P-loop_NTPase"/>
</dbReference>
<dbReference type="GO" id="GO:0005524">
    <property type="term" value="F:ATP binding"/>
    <property type="evidence" value="ECO:0007669"/>
    <property type="project" value="InterPro"/>
</dbReference>
<name>A0A250X653_9CHLO</name>
<dbReference type="PANTHER" id="PTHR37096:SF1">
    <property type="entry name" value="AAA+ ATPASE DOMAIN-CONTAINING PROTEIN"/>
    <property type="match status" value="1"/>
</dbReference>
<dbReference type="Pfam" id="PF01637">
    <property type="entry name" value="ATPase_2"/>
    <property type="match status" value="1"/>
</dbReference>
<sequence>MRRQWVFETLDTTTTTLLRSNIFNRILELEKLKTTVEDDPSQILVVLGPRSCGKTALLSSHFSARRDAVYINCRLFDATTPQDFVKEVLTVLIHNMSTLIEDKDSWEQLKRSLPPKILAGFASGFKITMRGAEMKSWAYSLSELVKSIMSEDPAKNEEPDMNALIKAFKLLLDAWEKAIVTKSGEIMRRPVIVIDEANVMMGWNKNYPEDMGTLLRFFVSITKEQKRSHVFLVTSEYGYQTWLSEAIASEFWAPRIIGDFTKSEAKSFFEFELQRRRKVVTVTDEIWSQIYEVCGGNAGTLVSLAKAVEDSGDDLNSKWEKALKSMYRNTELPRLEMLALGVDGVYTAAQFADAALLMLSSPHFAVPQKAMLELLGRHDYALDIQGDNTPSQDQLRSAGQKILKGLVKYNVLCLRPYSDWALDIPLQAYSGPGEWALVTPPSALALYCLKLMKPDLVTCLTEWKQKQAPKAQQKECKDERKEERKEGF</sequence>
<dbReference type="InterPro" id="IPR011579">
    <property type="entry name" value="ATPase_dom"/>
</dbReference>
<dbReference type="Gene3D" id="3.40.50.300">
    <property type="entry name" value="P-loop containing nucleotide triphosphate hydrolases"/>
    <property type="match status" value="1"/>
</dbReference>
<accession>A0A250X653</accession>
<dbReference type="Proteomes" id="UP000232323">
    <property type="component" value="Unassembled WGS sequence"/>
</dbReference>
<dbReference type="STRING" id="1157962.A0A250X653"/>
<dbReference type="OrthoDB" id="2150628at2759"/>
<reference evidence="3 4" key="1">
    <citation type="submission" date="2017-08" db="EMBL/GenBank/DDBJ databases">
        <title>Acidophilic green algal genome provides insights into adaptation to an acidic environment.</title>
        <authorList>
            <person name="Hirooka S."/>
            <person name="Hirose Y."/>
            <person name="Kanesaki Y."/>
            <person name="Higuchi S."/>
            <person name="Fujiwara T."/>
            <person name="Onuma R."/>
            <person name="Era A."/>
            <person name="Ohbayashi R."/>
            <person name="Uzuka A."/>
            <person name="Nozaki H."/>
            <person name="Yoshikawa H."/>
            <person name="Miyagishima S.Y."/>
        </authorList>
    </citation>
    <scope>NUCLEOTIDE SEQUENCE [LARGE SCALE GENOMIC DNA]</scope>
    <source>
        <strain evidence="3 4">NIES-2499</strain>
    </source>
</reference>
<gene>
    <name evidence="3" type="ORF">CEUSTIGMA_g5814.t1</name>
</gene>
<dbReference type="EMBL" id="BEGY01000032">
    <property type="protein sequence ID" value="GAX78372.1"/>
    <property type="molecule type" value="Genomic_DNA"/>
</dbReference>
<evidence type="ECO:0000313" key="4">
    <source>
        <dbReference type="Proteomes" id="UP000232323"/>
    </source>
</evidence>
<evidence type="ECO:0000256" key="1">
    <source>
        <dbReference type="SAM" id="MobiDB-lite"/>
    </source>
</evidence>
<evidence type="ECO:0000259" key="2">
    <source>
        <dbReference type="Pfam" id="PF01637"/>
    </source>
</evidence>
<comment type="caution">
    <text evidence="3">The sequence shown here is derived from an EMBL/GenBank/DDBJ whole genome shotgun (WGS) entry which is preliminary data.</text>
</comment>
<dbReference type="PANTHER" id="PTHR37096">
    <property type="entry name" value="YALI0E33429P"/>
    <property type="match status" value="1"/>
</dbReference>
<protein>
    <recommendedName>
        <fullName evidence="2">ATPase domain-containing protein</fullName>
    </recommendedName>
</protein>
<feature type="region of interest" description="Disordered" evidence="1">
    <location>
        <begin position="467"/>
        <end position="488"/>
    </location>
</feature>